<dbReference type="SUPFAM" id="SSF51126">
    <property type="entry name" value="Pectin lyase-like"/>
    <property type="match status" value="1"/>
</dbReference>
<accession>A0A5B9W755</accession>
<dbReference type="InterPro" id="IPR011050">
    <property type="entry name" value="Pectin_lyase_fold/virulence"/>
</dbReference>
<proteinExistence type="predicted"/>
<dbReference type="AlphaFoldDB" id="A0A5B9W755"/>
<name>A0A5B9W755_9BACT</name>
<protein>
    <recommendedName>
        <fullName evidence="3">Right handed beta helix domain-containing protein</fullName>
    </recommendedName>
</protein>
<keyword evidence="2" id="KW-1185">Reference proteome</keyword>
<organism evidence="1 2">
    <name type="scientific">Aquisphaera giovannonii</name>
    <dbReference type="NCBI Taxonomy" id="406548"/>
    <lineage>
        <taxon>Bacteria</taxon>
        <taxon>Pseudomonadati</taxon>
        <taxon>Planctomycetota</taxon>
        <taxon>Planctomycetia</taxon>
        <taxon>Isosphaerales</taxon>
        <taxon>Isosphaeraceae</taxon>
        <taxon>Aquisphaera</taxon>
    </lineage>
</organism>
<dbReference type="KEGG" id="agv:OJF2_49720"/>
<sequence length="334" mass="33144">MAAHSRSDGRVRSRPVMEALEGRTVLSTFKASNIGELVADIAHAAQTPGANTILLSSGNYVAPQSIQIRGVQNLTIAPAKAGATVNLIGGVTDRVLTIDGGDVTLKGLNISNGGGALGAGIGARNANLTLDNVRVFDNVATSAAGGVYVQGGSLNLRNSSILNNRVGHATGSTGGGLVAVDAATQISSSVINQNSVFAVDLTSGKATTGVGAGIYTSGGTLNVAKSTISQNVISSSSIGPTTTALGGGVYTANTAATVSGSTISNNGLSTFSTSTANAQGSAFATSGGSLAVTSSTITKNGPGGWRSFWNRNATVTLTNSTLDGQRISGTRNVT</sequence>
<gene>
    <name evidence="1" type="ORF">OJF2_49720</name>
</gene>
<dbReference type="Proteomes" id="UP000324233">
    <property type="component" value="Chromosome"/>
</dbReference>
<evidence type="ECO:0000313" key="2">
    <source>
        <dbReference type="Proteomes" id="UP000324233"/>
    </source>
</evidence>
<dbReference type="EMBL" id="CP042997">
    <property type="protein sequence ID" value="QEH36408.1"/>
    <property type="molecule type" value="Genomic_DNA"/>
</dbReference>
<reference evidence="1 2" key="1">
    <citation type="submission" date="2019-08" db="EMBL/GenBank/DDBJ databases">
        <title>Deep-cultivation of Planctomycetes and their phenomic and genomic characterization uncovers novel biology.</title>
        <authorList>
            <person name="Wiegand S."/>
            <person name="Jogler M."/>
            <person name="Boedeker C."/>
            <person name="Pinto D."/>
            <person name="Vollmers J."/>
            <person name="Rivas-Marin E."/>
            <person name="Kohn T."/>
            <person name="Peeters S.H."/>
            <person name="Heuer A."/>
            <person name="Rast P."/>
            <person name="Oberbeckmann S."/>
            <person name="Bunk B."/>
            <person name="Jeske O."/>
            <person name="Meyerdierks A."/>
            <person name="Storesund J.E."/>
            <person name="Kallscheuer N."/>
            <person name="Luecker S."/>
            <person name="Lage O.M."/>
            <person name="Pohl T."/>
            <person name="Merkel B.J."/>
            <person name="Hornburger P."/>
            <person name="Mueller R.-W."/>
            <person name="Bruemmer F."/>
            <person name="Labrenz M."/>
            <person name="Spormann A.M."/>
            <person name="Op den Camp H."/>
            <person name="Overmann J."/>
            <person name="Amann R."/>
            <person name="Jetten M.S.M."/>
            <person name="Mascher T."/>
            <person name="Medema M.H."/>
            <person name="Devos D.P."/>
            <person name="Kaster A.-K."/>
            <person name="Ovreas L."/>
            <person name="Rohde M."/>
            <person name="Galperin M.Y."/>
            <person name="Jogler C."/>
        </authorList>
    </citation>
    <scope>NUCLEOTIDE SEQUENCE [LARGE SCALE GENOMIC DNA]</scope>
    <source>
        <strain evidence="1 2">OJF2</strain>
    </source>
</reference>
<evidence type="ECO:0008006" key="3">
    <source>
        <dbReference type="Google" id="ProtNLM"/>
    </source>
</evidence>
<evidence type="ECO:0000313" key="1">
    <source>
        <dbReference type="EMBL" id="QEH36408.1"/>
    </source>
</evidence>